<dbReference type="GO" id="GO:0005829">
    <property type="term" value="C:cytosol"/>
    <property type="evidence" value="ECO:0007669"/>
    <property type="project" value="TreeGrafter"/>
</dbReference>
<dbReference type="Proteomes" id="UP000186808">
    <property type="component" value="Unassembled WGS sequence"/>
</dbReference>
<dbReference type="GO" id="GO:0006281">
    <property type="term" value="P:DNA repair"/>
    <property type="evidence" value="ECO:0007669"/>
    <property type="project" value="TreeGrafter"/>
</dbReference>
<dbReference type="InterPro" id="IPR023214">
    <property type="entry name" value="HAD_sf"/>
</dbReference>
<dbReference type="EMBL" id="FTNL01000029">
    <property type="protein sequence ID" value="SIR84629.1"/>
    <property type="molecule type" value="Genomic_DNA"/>
</dbReference>
<proteinExistence type="predicted"/>
<dbReference type="InterPro" id="IPR023198">
    <property type="entry name" value="PGP-like_dom2"/>
</dbReference>
<evidence type="ECO:0000313" key="2">
    <source>
        <dbReference type="EMBL" id="STO23849.1"/>
    </source>
</evidence>
<dbReference type="InterPro" id="IPR050155">
    <property type="entry name" value="HAD-like_hydrolase_sf"/>
</dbReference>
<dbReference type="PANTHER" id="PTHR43434">
    <property type="entry name" value="PHOSPHOGLYCOLATE PHOSPHATASE"/>
    <property type="match status" value="1"/>
</dbReference>
<keyword evidence="2" id="KW-0378">Hydrolase</keyword>
<organism evidence="2 4">
    <name type="scientific">Fluoribacter gormanii</name>
    <dbReference type="NCBI Taxonomy" id="464"/>
    <lineage>
        <taxon>Bacteria</taxon>
        <taxon>Pseudomonadati</taxon>
        <taxon>Pseudomonadota</taxon>
        <taxon>Gammaproteobacteria</taxon>
        <taxon>Legionellales</taxon>
        <taxon>Legionellaceae</taxon>
        <taxon>Fluoribacter</taxon>
    </lineage>
</organism>
<reference evidence="1 3" key="1">
    <citation type="submission" date="2017-01" db="EMBL/GenBank/DDBJ databases">
        <authorList>
            <person name="Varghese N."/>
            <person name="Submissions S."/>
        </authorList>
    </citation>
    <scope>NUCLEOTIDE SEQUENCE [LARGE SCALE GENOMIC DNA]</scope>
    <source>
        <strain evidence="1 3">ATCC 33342</strain>
    </source>
</reference>
<evidence type="ECO:0000313" key="1">
    <source>
        <dbReference type="EMBL" id="SIR84629.1"/>
    </source>
</evidence>
<dbReference type="Gene3D" id="3.40.50.1000">
    <property type="entry name" value="HAD superfamily/HAD-like"/>
    <property type="match status" value="1"/>
</dbReference>
<reference evidence="2 4" key="2">
    <citation type="submission" date="2018-06" db="EMBL/GenBank/DDBJ databases">
        <authorList>
            <consortium name="Pathogen Informatics"/>
            <person name="Doyle S."/>
        </authorList>
    </citation>
    <scope>NUCLEOTIDE SEQUENCE [LARGE SCALE GENOMIC DNA]</scope>
    <source>
        <strain evidence="2 4">NCTC11401</strain>
    </source>
</reference>
<dbReference type="NCBIfam" id="TIGR01549">
    <property type="entry name" value="HAD-SF-IA-v1"/>
    <property type="match status" value="1"/>
</dbReference>
<dbReference type="STRING" id="464.Lgor_0437"/>
<protein>
    <submittedName>
        <fullName evidence="1">Phosphoglycolate phosphatase</fullName>
    </submittedName>
    <submittedName>
        <fullName evidence="2">Phosphorylated carbohydrates phosphatase TM_1254</fullName>
        <ecNumber evidence="2">3.1.3.-</ecNumber>
    </submittedName>
</protein>
<dbReference type="InterPro" id="IPR006439">
    <property type="entry name" value="HAD-SF_hydro_IA"/>
</dbReference>
<dbReference type="EMBL" id="UGGV01000001">
    <property type="protein sequence ID" value="STO23849.1"/>
    <property type="molecule type" value="Genomic_DNA"/>
</dbReference>
<dbReference type="Proteomes" id="UP000254374">
    <property type="component" value="Unassembled WGS sequence"/>
</dbReference>
<keyword evidence="3" id="KW-1185">Reference proteome</keyword>
<dbReference type="Gene3D" id="1.10.150.240">
    <property type="entry name" value="Putative phosphatase, domain 2"/>
    <property type="match status" value="1"/>
</dbReference>
<dbReference type="InterPro" id="IPR041492">
    <property type="entry name" value="HAD_2"/>
</dbReference>
<name>A0A377GG92_9GAMM</name>
<dbReference type="SFLD" id="SFLDS00003">
    <property type="entry name" value="Haloacid_Dehalogenase"/>
    <property type="match status" value="1"/>
</dbReference>
<dbReference type="AlphaFoldDB" id="A0A377GG92"/>
<gene>
    <name evidence="2" type="ORF">NCTC11401_00651</name>
    <name evidence="1" type="ORF">SAMN05421777_12925</name>
</gene>
<evidence type="ECO:0000313" key="4">
    <source>
        <dbReference type="Proteomes" id="UP000254374"/>
    </source>
</evidence>
<dbReference type="PANTHER" id="PTHR43434:SF24">
    <property type="entry name" value="HYDROLASE-RELATED"/>
    <property type="match status" value="1"/>
</dbReference>
<accession>A0A377GG92</accession>
<evidence type="ECO:0000313" key="3">
    <source>
        <dbReference type="Proteomes" id="UP000186808"/>
    </source>
</evidence>
<dbReference type="EC" id="3.1.3.-" evidence="2"/>
<dbReference type="Pfam" id="PF13419">
    <property type="entry name" value="HAD_2"/>
    <property type="match status" value="1"/>
</dbReference>
<dbReference type="InterPro" id="IPR036412">
    <property type="entry name" value="HAD-like_sf"/>
</dbReference>
<dbReference type="RefSeq" id="WP_058466951.1">
    <property type="nucleotide sequence ID" value="NZ_CAAAIV010000020.1"/>
</dbReference>
<dbReference type="SUPFAM" id="SSF56784">
    <property type="entry name" value="HAD-like"/>
    <property type="match status" value="1"/>
</dbReference>
<dbReference type="SFLD" id="SFLDG01129">
    <property type="entry name" value="C1.5:_HAD__Beta-PGM__Phosphata"/>
    <property type="match status" value="1"/>
</dbReference>
<sequence>MSNPYDLVVFDWEGTIADTLGIVLHIVATEANLLGFGNFDPHQARKYVELGLVQALRKTYPHLTTTQHQQLLQAVQLAMHSRSTDVCLMPGVRELIQRLHEAKITLAIATNKGQQSLLRALQTTGLDKIFKITRSAGQVPAKPCPQMLEEIIEEHGGTAATTLMIGDSLTDMEMAKGAQVTAVGIDIYHQQEESALKAAGAVVVFDDYEQIADFLNLSKSSEPHT</sequence>
<dbReference type="GO" id="GO:0008967">
    <property type="term" value="F:phosphoglycolate phosphatase activity"/>
    <property type="evidence" value="ECO:0007669"/>
    <property type="project" value="TreeGrafter"/>
</dbReference>
<dbReference type="OrthoDB" id="9782449at2"/>